<dbReference type="EMBL" id="JABCKI010000319">
    <property type="protein sequence ID" value="KAG5650997.1"/>
    <property type="molecule type" value="Genomic_DNA"/>
</dbReference>
<evidence type="ECO:0000256" key="1">
    <source>
        <dbReference type="SAM" id="MobiDB-lite"/>
    </source>
</evidence>
<feature type="region of interest" description="Disordered" evidence="1">
    <location>
        <begin position="146"/>
        <end position="330"/>
    </location>
</feature>
<protein>
    <submittedName>
        <fullName evidence="2">Uncharacterized protein</fullName>
    </submittedName>
</protein>
<reference evidence="2" key="2">
    <citation type="submission" date="2021-10" db="EMBL/GenBank/DDBJ databases">
        <title>Phylogenomics reveals ancestral predisposition of the termite-cultivated fungus Termitomyces towards a domesticated lifestyle.</title>
        <authorList>
            <person name="Auxier B."/>
            <person name="Grum-Grzhimaylo A."/>
            <person name="Cardenas M.E."/>
            <person name="Lodge J.D."/>
            <person name="Laessoe T."/>
            <person name="Pedersen O."/>
            <person name="Smith M.E."/>
            <person name="Kuyper T.W."/>
            <person name="Franco-Molano E.A."/>
            <person name="Baroni T.J."/>
            <person name="Aanen D.K."/>
        </authorList>
    </citation>
    <scope>NUCLEOTIDE SEQUENCE</scope>
    <source>
        <strain evidence="2">D49</strain>
    </source>
</reference>
<feature type="compositionally biased region" description="Basic and acidic residues" evidence="1">
    <location>
        <begin position="274"/>
        <end position="285"/>
    </location>
</feature>
<dbReference type="AlphaFoldDB" id="A0A9P7GQ69"/>
<feature type="region of interest" description="Disordered" evidence="1">
    <location>
        <begin position="1"/>
        <end position="21"/>
    </location>
</feature>
<proteinExistence type="predicted"/>
<reference evidence="2" key="1">
    <citation type="submission" date="2021-02" db="EMBL/GenBank/DDBJ databases">
        <authorList>
            <person name="Nieuwenhuis M."/>
            <person name="Van De Peppel L.J.J."/>
        </authorList>
    </citation>
    <scope>NUCLEOTIDE SEQUENCE</scope>
    <source>
        <strain evidence="2">D49</strain>
    </source>
</reference>
<keyword evidence="3" id="KW-1185">Reference proteome</keyword>
<comment type="caution">
    <text evidence="2">The sequence shown here is derived from an EMBL/GenBank/DDBJ whole genome shotgun (WGS) entry which is preliminary data.</text>
</comment>
<sequence>MRRTRNTQRAHQNAADVADQKLPVKLPLQDITRHFAASNSPSVNRPAPNLPRRKVKTPGGTFAEKLREAKPLAIQSPLPPSSPPSTSSVFPLHQNVHPKSPSIAAANLDSDHDFEDLDSNTHHRADSLNNSDPFGFFAVEKKLKTLRTEEGKQPRYRAAPPPQIDTMFHLTTPPTPRKNRIKRSALASPTSDISRAASSTPSTPSPLKPISNKGKGKASPVETDIEDTQETTPTIAFRTRAAKRTRTDVEETKEVDSPDPPRKRPVRRATAVRASRDDSAKENKVKPRKKRTTVPRTTRTQSLSKAKAKQKTHIANEDEEDRHDKLERERKDRIEYFKRLEDYRVEKENVYVI</sequence>
<feature type="compositionally biased region" description="Polar residues" evidence="1">
    <location>
        <begin position="187"/>
        <end position="197"/>
    </location>
</feature>
<dbReference type="Proteomes" id="UP000717328">
    <property type="component" value="Unassembled WGS sequence"/>
</dbReference>
<name>A0A9P7GQ69_9AGAR</name>
<feature type="compositionally biased region" description="Basic and acidic residues" evidence="1">
    <location>
        <begin position="245"/>
        <end position="262"/>
    </location>
</feature>
<feature type="region of interest" description="Disordered" evidence="1">
    <location>
        <begin position="35"/>
        <end position="61"/>
    </location>
</feature>
<accession>A0A9P7GQ69</accession>
<organism evidence="2 3">
    <name type="scientific">Sphagnurus paluster</name>
    <dbReference type="NCBI Taxonomy" id="117069"/>
    <lineage>
        <taxon>Eukaryota</taxon>
        <taxon>Fungi</taxon>
        <taxon>Dikarya</taxon>
        <taxon>Basidiomycota</taxon>
        <taxon>Agaricomycotina</taxon>
        <taxon>Agaricomycetes</taxon>
        <taxon>Agaricomycetidae</taxon>
        <taxon>Agaricales</taxon>
        <taxon>Tricholomatineae</taxon>
        <taxon>Lyophyllaceae</taxon>
        <taxon>Sphagnurus</taxon>
    </lineage>
</organism>
<dbReference type="OrthoDB" id="3234283at2759"/>
<evidence type="ECO:0000313" key="3">
    <source>
        <dbReference type="Proteomes" id="UP000717328"/>
    </source>
</evidence>
<evidence type="ECO:0000313" key="2">
    <source>
        <dbReference type="EMBL" id="KAG5650997.1"/>
    </source>
</evidence>
<gene>
    <name evidence="2" type="ORF">H0H81_010256</name>
</gene>